<dbReference type="Proteomes" id="UP001500133">
    <property type="component" value="Unassembled WGS sequence"/>
</dbReference>
<evidence type="ECO:0000256" key="9">
    <source>
        <dbReference type="ARBA" id="ARBA00023125"/>
    </source>
</evidence>
<dbReference type="InterPro" id="IPR035937">
    <property type="entry name" value="FPG_N"/>
</dbReference>
<dbReference type="EC" id="4.2.99.18" evidence="15"/>
<feature type="active site" description="Proton donor; for delta-elimination activity" evidence="15">
    <location>
        <position position="263"/>
    </location>
</feature>
<dbReference type="SMART" id="SM00898">
    <property type="entry name" value="Fapy_DNA_glyco"/>
    <property type="match status" value="1"/>
</dbReference>
<dbReference type="EMBL" id="BAAAZT010000077">
    <property type="protein sequence ID" value="GAA3911161.1"/>
    <property type="molecule type" value="Genomic_DNA"/>
</dbReference>
<keyword evidence="6 15" id="KW-0863">Zinc-finger</keyword>
<comment type="catalytic activity">
    <reaction evidence="1 15">
        <text>Hydrolysis of DNA containing ring-opened 7-methylguanine residues, releasing 2,6-diamino-4-hydroxy-5-(N-methyl)formamidopyrimidine.</text>
        <dbReference type="EC" id="3.2.2.23"/>
    </reaction>
</comment>
<comment type="subunit">
    <text evidence="3 15">Monomer.</text>
</comment>
<dbReference type="CDD" id="cd08966">
    <property type="entry name" value="EcFpg-like_N"/>
    <property type="match status" value="1"/>
</dbReference>
<dbReference type="PROSITE" id="PS51066">
    <property type="entry name" value="ZF_FPG_2"/>
    <property type="match status" value="1"/>
</dbReference>
<comment type="cofactor">
    <cofactor evidence="15">
        <name>Zn(2+)</name>
        <dbReference type="ChEBI" id="CHEBI:29105"/>
    </cofactor>
    <text evidence="15">Binds 1 zinc ion per subunit.</text>
</comment>
<evidence type="ECO:0000256" key="5">
    <source>
        <dbReference type="ARBA" id="ARBA00022763"/>
    </source>
</evidence>
<dbReference type="Pfam" id="PF06831">
    <property type="entry name" value="H2TH"/>
    <property type="match status" value="1"/>
</dbReference>
<dbReference type="Pfam" id="PF06827">
    <property type="entry name" value="zf-FPG_IleRS"/>
    <property type="match status" value="1"/>
</dbReference>
<protein>
    <recommendedName>
        <fullName evidence="15">Formamidopyrimidine-DNA glycosylase</fullName>
        <shortName evidence="15">Fapy-DNA glycosylase</shortName>
        <ecNumber evidence="15">3.2.2.23</ecNumber>
    </recommendedName>
    <alternativeName>
        <fullName evidence="15">DNA-(apurinic or apyrimidinic site) lyase MutM</fullName>
        <shortName evidence="15">AP lyase MutM</shortName>
        <ecNumber evidence="15">4.2.99.18</ecNumber>
    </alternativeName>
</protein>
<evidence type="ECO:0000256" key="7">
    <source>
        <dbReference type="ARBA" id="ARBA00022801"/>
    </source>
</evidence>
<dbReference type="PANTHER" id="PTHR22993:SF9">
    <property type="entry name" value="FORMAMIDOPYRIMIDINE-DNA GLYCOSYLASE"/>
    <property type="match status" value="1"/>
</dbReference>
<evidence type="ECO:0000256" key="3">
    <source>
        <dbReference type="ARBA" id="ARBA00011245"/>
    </source>
</evidence>
<dbReference type="InterPro" id="IPR000214">
    <property type="entry name" value="Znf_DNA_glyclase/AP_lyase"/>
</dbReference>
<evidence type="ECO:0000256" key="12">
    <source>
        <dbReference type="ARBA" id="ARBA00023268"/>
    </source>
</evidence>
<reference evidence="19" key="1">
    <citation type="journal article" date="2019" name="Int. J. Syst. Evol. Microbiol.">
        <title>The Global Catalogue of Microorganisms (GCM) 10K type strain sequencing project: providing services to taxonomists for standard genome sequencing and annotation.</title>
        <authorList>
            <consortium name="The Broad Institute Genomics Platform"/>
            <consortium name="The Broad Institute Genome Sequencing Center for Infectious Disease"/>
            <person name="Wu L."/>
            <person name="Ma J."/>
        </authorList>
    </citation>
    <scope>NUCLEOTIDE SEQUENCE [LARGE SCALE GENOMIC DNA]</scope>
    <source>
        <strain evidence="19">JCM 16914</strain>
    </source>
</reference>
<evidence type="ECO:0000259" key="17">
    <source>
        <dbReference type="PROSITE" id="PS51068"/>
    </source>
</evidence>
<dbReference type="EC" id="3.2.2.23" evidence="15"/>
<dbReference type="PANTHER" id="PTHR22993">
    <property type="entry name" value="FORMAMIDOPYRIMIDINE-DNA GLYCOSYLASE"/>
    <property type="match status" value="1"/>
</dbReference>
<keyword evidence="9 15" id="KW-0238">DNA-binding</keyword>
<keyword evidence="12 15" id="KW-0511">Multifunctional enzyme</keyword>
<evidence type="ECO:0000256" key="10">
    <source>
        <dbReference type="ARBA" id="ARBA00023204"/>
    </source>
</evidence>
<keyword evidence="13 15" id="KW-0326">Glycosidase</keyword>
<organism evidence="18 19">
    <name type="scientific">Halomonas cibimaris</name>
    <dbReference type="NCBI Taxonomy" id="657012"/>
    <lineage>
        <taxon>Bacteria</taxon>
        <taxon>Pseudomonadati</taxon>
        <taxon>Pseudomonadota</taxon>
        <taxon>Gammaproteobacteria</taxon>
        <taxon>Oceanospirillales</taxon>
        <taxon>Halomonadaceae</taxon>
        <taxon>Halomonas</taxon>
    </lineage>
</organism>
<comment type="similarity">
    <text evidence="2 15">Belongs to the FPG family.</text>
</comment>
<feature type="domain" description="Formamidopyrimidine-DNA glycosylase catalytic" evidence="17">
    <location>
        <begin position="2"/>
        <end position="115"/>
    </location>
</feature>
<evidence type="ECO:0000256" key="15">
    <source>
        <dbReference type="HAMAP-Rule" id="MF_00103"/>
    </source>
</evidence>
<comment type="catalytic activity">
    <reaction evidence="14 15">
        <text>2'-deoxyribonucleotide-(2'-deoxyribose 5'-phosphate)-2'-deoxyribonucleotide-DNA = a 3'-end 2'-deoxyribonucleotide-(2,3-dehydro-2,3-deoxyribose 5'-phosphate)-DNA + a 5'-end 5'-phospho-2'-deoxyribonucleoside-DNA + H(+)</text>
        <dbReference type="Rhea" id="RHEA:66592"/>
        <dbReference type="Rhea" id="RHEA-COMP:13180"/>
        <dbReference type="Rhea" id="RHEA-COMP:16897"/>
        <dbReference type="Rhea" id="RHEA-COMP:17067"/>
        <dbReference type="ChEBI" id="CHEBI:15378"/>
        <dbReference type="ChEBI" id="CHEBI:136412"/>
        <dbReference type="ChEBI" id="CHEBI:157695"/>
        <dbReference type="ChEBI" id="CHEBI:167181"/>
        <dbReference type="EC" id="4.2.99.18"/>
    </reaction>
</comment>
<dbReference type="PROSITE" id="PS01242">
    <property type="entry name" value="ZF_FPG_1"/>
    <property type="match status" value="1"/>
</dbReference>
<evidence type="ECO:0000256" key="1">
    <source>
        <dbReference type="ARBA" id="ARBA00001668"/>
    </source>
</evidence>
<dbReference type="InterPro" id="IPR015887">
    <property type="entry name" value="DNA_glyclase_Znf_dom_DNA_BS"/>
</dbReference>
<dbReference type="Pfam" id="PF01149">
    <property type="entry name" value="Fapy_DNA_glyco"/>
    <property type="match status" value="1"/>
</dbReference>
<dbReference type="InterPro" id="IPR012319">
    <property type="entry name" value="FPG_cat"/>
</dbReference>
<evidence type="ECO:0000256" key="2">
    <source>
        <dbReference type="ARBA" id="ARBA00009409"/>
    </source>
</evidence>
<accession>A0ABP7LYM5</accession>
<dbReference type="PROSITE" id="PS51068">
    <property type="entry name" value="FPG_CAT"/>
    <property type="match status" value="1"/>
</dbReference>
<dbReference type="Gene3D" id="1.10.8.50">
    <property type="match status" value="1"/>
</dbReference>
<keyword evidence="7 15" id="KW-0378">Hydrolase</keyword>
<proteinExistence type="inferred from homology"/>
<evidence type="ECO:0000256" key="8">
    <source>
        <dbReference type="ARBA" id="ARBA00022833"/>
    </source>
</evidence>
<dbReference type="NCBIfam" id="NF002211">
    <property type="entry name" value="PRK01103.1"/>
    <property type="match status" value="1"/>
</dbReference>
<dbReference type="SUPFAM" id="SSF57716">
    <property type="entry name" value="Glucocorticoid receptor-like (DNA-binding domain)"/>
    <property type="match status" value="1"/>
</dbReference>
<dbReference type="SMART" id="SM01232">
    <property type="entry name" value="H2TH"/>
    <property type="match status" value="1"/>
</dbReference>
<evidence type="ECO:0000256" key="6">
    <source>
        <dbReference type="ARBA" id="ARBA00022771"/>
    </source>
</evidence>
<feature type="active site" description="Proton donor; for beta-elimination activity" evidence="15">
    <location>
        <position position="58"/>
    </location>
</feature>
<evidence type="ECO:0000256" key="13">
    <source>
        <dbReference type="ARBA" id="ARBA00023295"/>
    </source>
</evidence>
<sequence length="273" mass="30512">MPELPEVETTRRGIAPYIQGQEITEVRVRHTRLRVPVPADLAERLIGARLDTPRRRAKYLLLPLVDAPGTLLWHLGMSGSLRIARVGDTPKKHDHVDLVLASGDVLRYHDPRRFGFVDWLDGDESRDSRLAHLGPEPLSEGFTGERLYQRSRGRRMAVKPFLMDSRVVVGVGNIYAAEALFMAGIDPRREAGRISRVRYQRLAGAARDVLAAAITQGGTTLRDFVSGQGEPGYFAQRLNVYGRRGEPCRRCGARLKHVVLGQRASVYCPACQR</sequence>
<dbReference type="GO" id="GO:0016829">
    <property type="term" value="F:lyase activity"/>
    <property type="evidence" value="ECO:0007669"/>
    <property type="project" value="UniProtKB-KW"/>
</dbReference>
<dbReference type="InterPro" id="IPR010979">
    <property type="entry name" value="Ribosomal_uS13-like_H2TH"/>
</dbReference>
<feature type="binding site" evidence="15">
    <location>
        <position position="154"/>
    </location>
    <ligand>
        <name>DNA</name>
        <dbReference type="ChEBI" id="CHEBI:16991"/>
    </ligand>
</feature>
<dbReference type="NCBIfam" id="TIGR00577">
    <property type="entry name" value="fpg"/>
    <property type="match status" value="1"/>
</dbReference>
<feature type="active site" description="Proton donor" evidence="15">
    <location>
        <position position="3"/>
    </location>
</feature>
<dbReference type="SUPFAM" id="SSF81624">
    <property type="entry name" value="N-terminal domain of MutM-like DNA repair proteins"/>
    <property type="match status" value="1"/>
</dbReference>
<keyword evidence="10 15" id="KW-0234">DNA repair</keyword>
<gene>
    <name evidence="15 18" type="primary">mutM</name>
    <name evidence="15" type="synonym">fpg</name>
    <name evidence="18" type="ORF">GCM10022228_23030</name>
</gene>
<evidence type="ECO:0000256" key="4">
    <source>
        <dbReference type="ARBA" id="ARBA00022723"/>
    </source>
</evidence>
<evidence type="ECO:0000313" key="19">
    <source>
        <dbReference type="Proteomes" id="UP001500133"/>
    </source>
</evidence>
<feature type="binding site" evidence="15">
    <location>
        <position position="112"/>
    </location>
    <ligand>
        <name>DNA</name>
        <dbReference type="ChEBI" id="CHEBI:16991"/>
    </ligand>
</feature>
<dbReference type="SUPFAM" id="SSF46946">
    <property type="entry name" value="S13-like H2TH domain"/>
    <property type="match status" value="1"/>
</dbReference>
<keyword evidence="5 15" id="KW-0227">DNA damage</keyword>
<keyword evidence="19" id="KW-1185">Reference proteome</keyword>
<feature type="binding site" evidence="15">
    <location>
        <position position="93"/>
    </location>
    <ligand>
        <name>DNA</name>
        <dbReference type="ChEBI" id="CHEBI:16991"/>
    </ligand>
</feature>
<dbReference type="InterPro" id="IPR020629">
    <property type="entry name" value="FPG_Glyclase"/>
</dbReference>
<dbReference type="InterPro" id="IPR015886">
    <property type="entry name" value="H2TH_FPG"/>
</dbReference>
<evidence type="ECO:0000313" key="18">
    <source>
        <dbReference type="EMBL" id="GAA3911161.1"/>
    </source>
</evidence>
<evidence type="ECO:0000259" key="16">
    <source>
        <dbReference type="PROSITE" id="PS51066"/>
    </source>
</evidence>
<comment type="function">
    <text evidence="15">Involved in base excision repair of DNA damaged by oxidation or by mutagenic agents. Acts as DNA glycosylase that recognizes and removes damaged bases. Has a preference for oxidized purines, such as 7,8-dihydro-8-oxoguanine (8-oxoG). Has AP (apurinic/apyrimidinic) lyase activity and introduces nicks in the DNA strand. Cleaves the DNA backbone by beta-delta elimination to generate a single-strand break at the site of the removed base with both 3'- and 5'-phosphates.</text>
</comment>
<dbReference type="RefSeq" id="WP_344705091.1">
    <property type="nucleotide sequence ID" value="NZ_BAAAZT010000077.1"/>
</dbReference>
<keyword evidence="8 15" id="KW-0862">Zinc</keyword>
<dbReference type="InterPro" id="IPR010663">
    <property type="entry name" value="Znf_FPG/IleRS"/>
</dbReference>
<comment type="caution">
    <text evidence="18">The sequence shown here is derived from an EMBL/GenBank/DDBJ whole genome shotgun (WGS) entry which is preliminary data.</text>
</comment>
<feature type="domain" description="FPG-type" evidence="16">
    <location>
        <begin position="239"/>
        <end position="273"/>
    </location>
</feature>
<evidence type="ECO:0000256" key="11">
    <source>
        <dbReference type="ARBA" id="ARBA00023239"/>
    </source>
</evidence>
<keyword evidence="4 15" id="KW-0479">Metal-binding</keyword>
<name>A0ABP7LYM5_9GAMM</name>
<dbReference type="HAMAP" id="MF_00103">
    <property type="entry name" value="Fapy_DNA_glycosyl"/>
    <property type="match status" value="1"/>
</dbReference>
<evidence type="ECO:0000256" key="14">
    <source>
        <dbReference type="ARBA" id="ARBA00044632"/>
    </source>
</evidence>
<dbReference type="Gene3D" id="3.20.190.10">
    <property type="entry name" value="MutM-like, N-terminal"/>
    <property type="match status" value="1"/>
</dbReference>
<feature type="active site" description="Schiff-base intermediate with DNA" evidence="15">
    <location>
        <position position="2"/>
    </location>
</feature>
<keyword evidence="11 15" id="KW-0456">Lyase</keyword>